<sequence>MIILDDYYYFKEEVLMLFEKEEKETRKELKQMLELVSFNLLSIPLVDRRLLDKNILKYITPYEETLTNLNGCANVSDFVSSTSMTPPSCYKFYPEDSVVHVKNKAGRNKINSDEIMFRIDDELLSILKSGKHLFFLGSREINKSKKYTNEEKKDFESFVILENMELGRKFYFGVW</sequence>
<evidence type="ECO:0000313" key="1">
    <source>
        <dbReference type="EMBL" id="CAA6808009.1"/>
    </source>
</evidence>
<name>A0A6S6SKZ3_9BACT</name>
<reference evidence="1" key="1">
    <citation type="submission" date="2020-01" db="EMBL/GenBank/DDBJ databases">
        <authorList>
            <person name="Meier V. D."/>
            <person name="Meier V D."/>
        </authorList>
    </citation>
    <scope>NUCLEOTIDE SEQUENCE</scope>
    <source>
        <strain evidence="1">HLG_WM_MAG_01</strain>
    </source>
</reference>
<protein>
    <submittedName>
        <fullName evidence="1">Uncharacterized protein</fullName>
    </submittedName>
</protein>
<dbReference type="EMBL" id="CACVAS010000047">
    <property type="protein sequence ID" value="CAA6808009.1"/>
    <property type="molecule type" value="Genomic_DNA"/>
</dbReference>
<gene>
    <name evidence="1" type="ORF">HELGO_WM3364</name>
</gene>
<organism evidence="1">
    <name type="scientific">uncultured Sulfurovum sp</name>
    <dbReference type="NCBI Taxonomy" id="269237"/>
    <lineage>
        <taxon>Bacteria</taxon>
        <taxon>Pseudomonadati</taxon>
        <taxon>Campylobacterota</taxon>
        <taxon>Epsilonproteobacteria</taxon>
        <taxon>Campylobacterales</taxon>
        <taxon>Sulfurovaceae</taxon>
        <taxon>Sulfurovum</taxon>
        <taxon>environmental samples</taxon>
    </lineage>
</organism>
<proteinExistence type="predicted"/>
<accession>A0A6S6SKZ3</accession>
<dbReference type="AlphaFoldDB" id="A0A6S6SKZ3"/>